<dbReference type="Gene3D" id="3.40.50.300">
    <property type="entry name" value="P-loop containing nucleotide triphosphate hydrolases"/>
    <property type="match status" value="1"/>
</dbReference>
<dbReference type="PANTHER" id="PTHR45772:SF9">
    <property type="entry name" value="CONSERVED COMPONENT OF ABC TRANSPORTER FOR NATURAL AMINO ACIDS"/>
    <property type="match status" value="1"/>
</dbReference>
<dbReference type="GO" id="GO:0016887">
    <property type="term" value="F:ATP hydrolysis activity"/>
    <property type="evidence" value="ECO:0007669"/>
    <property type="project" value="InterPro"/>
</dbReference>
<dbReference type="InterPro" id="IPR003593">
    <property type="entry name" value="AAA+_ATPase"/>
</dbReference>
<keyword evidence="1" id="KW-0813">Transport</keyword>
<dbReference type="Proteomes" id="UP000302218">
    <property type="component" value="Plasmid pNVE414"/>
</dbReference>
<dbReference type="SMART" id="SM00382">
    <property type="entry name" value="AAA"/>
    <property type="match status" value="1"/>
</dbReference>
<gene>
    <name evidence="5" type="ORF">FEJ81_21390</name>
</gene>
<keyword evidence="3 5" id="KW-0067">ATP-binding</keyword>
<keyword evidence="5" id="KW-0614">Plasmid</keyword>
<evidence type="ECO:0000256" key="3">
    <source>
        <dbReference type="ARBA" id="ARBA00022840"/>
    </source>
</evidence>
<reference evidence="6" key="1">
    <citation type="submission" date="2019-05" db="EMBL/GenBank/DDBJ databases">
        <title>Genome sequence and methylation pattern of the halophilic Archaeon Natrinema versiforme BOL5-4.</title>
        <authorList>
            <person name="DasSarma P."/>
            <person name="Anton B.P."/>
            <person name="DasSarma S.L."/>
            <person name="Martinez F.L."/>
            <person name="Guzman D."/>
            <person name="Roberts R.J."/>
            <person name="DasSarma S."/>
        </authorList>
    </citation>
    <scope>NUCLEOTIDE SEQUENCE [LARGE SCALE GENOMIC DNA]</scope>
    <source>
        <strain evidence="6">BOL5-4</strain>
        <plasmid evidence="6">pnve414</plasmid>
    </source>
</reference>
<protein>
    <submittedName>
        <fullName evidence="5">ABC transporter ATP-binding protein</fullName>
    </submittedName>
</protein>
<dbReference type="InterPro" id="IPR051120">
    <property type="entry name" value="ABC_AA/LPS_Transport"/>
</dbReference>
<dbReference type="InterPro" id="IPR027417">
    <property type="entry name" value="P-loop_NTPase"/>
</dbReference>
<dbReference type="SUPFAM" id="SSF52540">
    <property type="entry name" value="P-loop containing nucleoside triphosphate hydrolases"/>
    <property type="match status" value="1"/>
</dbReference>
<dbReference type="PANTHER" id="PTHR45772">
    <property type="entry name" value="CONSERVED COMPONENT OF ABC TRANSPORTER FOR NATURAL AMINO ACIDS-RELATED"/>
    <property type="match status" value="1"/>
</dbReference>
<sequence length="255" mass="27793">MITDTDTRRATTEPVLRIDGLRKEFPGAVALDGVSCEIRRGEVVGIVGPNGAGKSTLFNCIMGVHDPTDGQVHLNDEEITAEFTSRIVRSGVSRTFQLARVFPDLTVRENMVANQDHADEHILKTVVADAESTPRIDDLVELVGLWDLRDRKAGELSTGQKKLLTIAASLLQDPEIVLLDEPTAGVNPNLVDDIIETVVELNDNGATFCIIEHDMDVIQTLSDYIYVLNNGTNLVDGTPDVALEDPAVLEAYFGE</sequence>
<organism evidence="5 6">
    <name type="scientific">Natrinema versiforme</name>
    <dbReference type="NCBI Taxonomy" id="88724"/>
    <lineage>
        <taxon>Archaea</taxon>
        <taxon>Methanobacteriati</taxon>
        <taxon>Methanobacteriota</taxon>
        <taxon>Stenosarchaea group</taxon>
        <taxon>Halobacteria</taxon>
        <taxon>Halobacteriales</taxon>
        <taxon>Natrialbaceae</taxon>
        <taxon>Natrinema</taxon>
    </lineage>
</organism>
<dbReference type="GO" id="GO:0005524">
    <property type="term" value="F:ATP binding"/>
    <property type="evidence" value="ECO:0007669"/>
    <property type="project" value="UniProtKB-KW"/>
</dbReference>
<evidence type="ECO:0000256" key="2">
    <source>
        <dbReference type="ARBA" id="ARBA00022741"/>
    </source>
</evidence>
<dbReference type="RefSeq" id="WP_138247236.1">
    <property type="nucleotide sequence ID" value="NZ_CP040332.1"/>
</dbReference>
<feature type="domain" description="ABC transporter" evidence="4">
    <location>
        <begin position="16"/>
        <end position="255"/>
    </location>
</feature>
<dbReference type="OrthoDB" id="44250at2157"/>
<proteinExistence type="predicted"/>
<evidence type="ECO:0000256" key="1">
    <source>
        <dbReference type="ARBA" id="ARBA00022448"/>
    </source>
</evidence>
<geneLocation type="plasmid" evidence="6">
    <name>pnve414</name>
</geneLocation>
<dbReference type="KEGG" id="nvr:FEJ81_21390"/>
<evidence type="ECO:0000313" key="6">
    <source>
        <dbReference type="Proteomes" id="UP000302218"/>
    </source>
</evidence>
<dbReference type="EMBL" id="CP040332">
    <property type="protein sequence ID" value="QCS44846.1"/>
    <property type="molecule type" value="Genomic_DNA"/>
</dbReference>
<dbReference type="CDD" id="cd03219">
    <property type="entry name" value="ABC_Mj1267_LivG_branched"/>
    <property type="match status" value="1"/>
</dbReference>
<dbReference type="Pfam" id="PF00005">
    <property type="entry name" value="ABC_tran"/>
    <property type="match status" value="1"/>
</dbReference>
<evidence type="ECO:0000259" key="4">
    <source>
        <dbReference type="PROSITE" id="PS50893"/>
    </source>
</evidence>
<dbReference type="GeneID" id="40267884"/>
<dbReference type="InterPro" id="IPR003439">
    <property type="entry name" value="ABC_transporter-like_ATP-bd"/>
</dbReference>
<dbReference type="AlphaFoldDB" id="A0A4V1G0C3"/>
<accession>A0A4V1G0C3</accession>
<evidence type="ECO:0000313" key="5">
    <source>
        <dbReference type="EMBL" id="QCS44846.1"/>
    </source>
</evidence>
<keyword evidence="2" id="KW-0547">Nucleotide-binding</keyword>
<dbReference type="GO" id="GO:0005886">
    <property type="term" value="C:plasma membrane"/>
    <property type="evidence" value="ECO:0007669"/>
    <property type="project" value="TreeGrafter"/>
</dbReference>
<dbReference type="PROSITE" id="PS50893">
    <property type="entry name" value="ABC_TRANSPORTER_2"/>
    <property type="match status" value="1"/>
</dbReference>
<name>A0A4V1G0C3_9EURY</name>